<dbReference type="Pfam" id="PF13963">
    <property type="entry name" value="Transpos_assoc"/>
    <property type="match status" value="1"/>
</dbReference>
<name>A0A022RIT3_ERYGU</name>
<gene>
    <name evidence="2" type="ORF">MIMGU_mgv1a026817mg</name>
</gene>
<proteinExistence type="predicted"/>
<evidence type="ECO:0000259" key="1">
    <source>
        <dbReference type="Pfam" id="PF13963"/>
    </source>
</evidence>
<keyword evidence="3" id="KW-1185">Reference proteome</keyword>
<evidence type="ECO:0000313" key="3">
    <source>
        <dbReference type="Proteomes" id="UP000030748"/>
    </source>
</evidence>
<organism evidence="2 3">
    <name type="scientific">Erythranthe guttata</name>
    <name type="common">Yellow monkey flower</name>
    <name type="synonym">Mimulus guttatus</name>
    <dbReference type="NCBI Taxonomy" id="4155"/>
    <lineage>
        <taxon>Eukaryota</taxon>
        <taxon>Viridiplantae</taxon>
        <taxon>Streptophyta</taxon>
        <taxon>Embryophyta</taxon>
        <taxon>Tracheophyta</taxon>
        <taxon>Spermatophyta</taxon>
        <taxon>Magnoliopsida</taxon>
        <taxon>eudicotyledons</taxon>
        <taxon>Gunneridae</taxon>
        <taxon>Pentapetalae</taxon>
        <taxon>asterids</taxon>
        <taxon>lamiids</taxon>
        <taxon>Lamiales</taxon>
        <taxon>Phrymaceae</taxon>
        <taxon>Erythranthe</taxon>
    </lineage>
</organism>
<dbReference type="Proteomes" id="UP000030748">
    <property type="component" value="Unassembled WGS sequence"/>
</dbReference>
<sequence length="173" mass="20395">MSRLINKEWMNESDRGGHVYTKGVEDFLEFADRTNVTELATIPCPCVKCRNRMRHTPINVRKHLVRNGIDKSYTLWALHGEKPFVNSFIDPIAEDAHQENIREEQILVRELEMRNLKPVVLARKKFQKNNILVVKNIMNTKDYHLRNYTLHVKDQSSLVLIMSSFEVFYSCIY</sequence>
<dbReference type="EMBL" id="KI630427">
    <property type="protein sequence ID" value="EYU40091.1"/>
    <property type="molecule type" value="Genomic_DNA"/>
</dbReference>
<evidence type="ECO:0000313" key="2">
    <source>
        <dbReference type="EMBL" id="EYU40091.1"/>
    </source>
</evidence>
<accession>A0A022RIT3</accession>
<reference evidence="2 3" key="1">
    <citation type="journal article" date="2013" name="Proc. Natl. Acad. Sci. U.S.A.">
        <title>Fine-scale variation in meiotic recombination in Mimulus inferred from population shotgun sequencing.</title>
        <authorList>
            <person name="Hellsten U."/>
            <person name="Wright K.M."/>
            <person name="Jenkins J."/>
            <person name="Shu S."/>
            <person name="Yuan Y."/>
            <person name="Wessler S.R."/>
            <person name="Schmutz J."/>
            <person name="Willis J.H."/>
            <person name="Rokhsar D.S."/>
        </authorList>
    </citation>
    <scope>NUCLEOTIDE SEQUENCE [LARGE SCALE GENOMIC DNA]</scope>
    <source>
        <strain evidence="3">cv. DUN x IM62</strain>
    </source>
</reference>
<feature type="non-terminal residue" evidence="2">
    <location>
        <position position="173"/>
    </location>
</feature>
<dbReference type="AlphaFoldDB" id="A0A022RIT3"/>
<dbReference type="InterPro" id="IPR029480">
    <property type="entry name" value="Transpos_assoc"/>
</dbReference>
<protein>
    <recommendedName>
        <fullName evidence="1">Transposase-associated domain-containing protein</fullName>
    </recommendedName>
</protein>
<feature type="domain" description="Transposase-associated" evidence="1">
    <location>
        <begin position="7"/>
        <end position="81"/>
    </location>
</feature>